<keyword evidence="3" id="KW-1185">Reference proteome</keyword>
<accession>A0ABW0EZ06</accession>
<dbReference type="Pfam" id="PF11706">
    <property type="entry name" value="zf-CGNR"/>
    <property type="match status" value="1"/>
</dbReference>
<comment type="caution">
    <text evidence="2">The sequence shown here is derived from an EMBL/GenBank/DDBJ whole genome shotgun (WGS) entry which is preliminary data.</text>
</comment>
<dbReference type="InterPro" id="IPR010852">
    <property type="entry name" value="ABATE"/>
</dbReference>
<dbReference type="Proteomes" id="UP001596157">
    <property type="component" value="Unassembled WGS sequence"/>
</dbReference>
<evidence type="ECO:0000313" key="2">
    <source>
        <dbReference type="EMBL" id="MFC5290810.1"/>
    </source>
</evidence>
<dbReference type="InterPro" id="IPR023286">
    <property type="entry name" value="ABATE_dom_sf"/>
</dbReference>
<dbReference type="EMBL" id="JBHSKF010000019">
    <property type="protein sequence ID" value="MFC5290810.1"/>
    <property type="molecule type" value="Genomic_DNA"/>
</dbReference>
<sequence>MTGQVDFDSHTNTVLDAALGVVNAVVPGERRGRPHPAPADPVAAVGAALKAANSAWSEPPDRSAAESLAGYASRMHRVVAAASAGTDTGMDTACDEVNRLLRETGATPVLARHDGEPWHLHFHAPEAPWDISWAASMATALAIVLGEPAAERLGLCTAPACDRAYLDVSRNGTRRFCSTACQNRVKTAAFRARNSARPPKGTGAEG</sequence>
<reference evidence="3" key="1">
    <citation type="journal article" date="2019" name="Int. J. Syst. Evol. Microbiol.">
        <title>The Global Catalogue of Microorganisms (GCM) 10K type strain sequencing project: providing services to taxonomists for standard genome sequencing and annotation.</title>
        <authorList>
            <consortium name="The Broad Institute Genomics Platform"/>
            <consortium name="The Broad Institute Genome Sequencing Center for Infectious Disease"/>
            <person name="Wu L."/>
            <person name="Ma J."/>
        </authorList>
    </citation>
    <scope>NUCLEOTIDE SEQUENCE [LARGE SCALE GENOMIC DNA]</scope>
    <source>
        <strain evidence="3">CCUG 59778</strain>
    </source>
</reference>
<organism evidence="2 3">
    <name type="scientific">Actinokineospora guangxiensis</name>
    <dbReference type="NCBI Taxonomy" id="1490288"/>
    <lineage>
        <taxon>Bacteria</taxon>
        <taxon>Bacillati</taxon>
        <taxon>Actinomycetota</taxon>
        <taxon>Actinomycetes</taxon>
        <taxon>Pseudonocardiales</taxon>
        <taxon>Pseudonocardiaceae</taxon>
        <taxon>Actinokineospora</taxon>
    </lineage>
</organism>
<dbReference type="InterPro" id="IPR021005">
    <property type="entry name" value="Znf_CGNR"/>
</dbReference>
<proteinExistence type="predicted"/>
<name>A0ABW0EZ06_9PSEU</name>
<dbReference type="SUPFAM" id="SSF160904">
    <property type="entry name" value="Jann2411-like"/>
    <property type="match status" value="1"/>
</dbReference>
<evidence type="ECO:0000313" key="3">
    <source>
        <dbReference type="Proteomes" id="UP001596157"/>
    </source>
</evidence>
<evidence type="ECO:0000259" key="1">
    <source>
        <dbReference type="Pfam" id="PF11706"/>
    </source>
</evidence>
<feature type="domain" description="Zinc finger CGNR" evidence="1">
    <location>
        <begin position="152"/>
        <end position="193"/>
    </location>
</feature>
<gene>
    <name evidence="2" type="ORF">ACFPM7_27490</name>
</gene>
<protein>
    <submittedName>
        <fullName evidence="2">CGNR zinc finger domain-containing protein</fullName>
    </submittedName>
</protein>
<dbReference type="PANTHER" id="PTHR35525">
    <property type="entry name" value="BLL6575 PROTEIN"/>
    <property type="match status" value="1"/>
</dbReference>
<dbReference type="RefSeq" id="WP_378250712.1">
    <property type="nucleotide sequence ID" value="NZ_JBHSKF010000019.1"/>
</dbReference>
<dbReference type="PANTHER" id="PTHR35525:SF3">
    <property type="entry name" value="BLL6575 PROTEIN"/>
    <property type="match status" value="1"/>
</dbReference>
<dbReference type="Gene3D" id="1.10.3300.10">
    <property type="entry name" value="Jann2411-like domain"/>
    <property type="match status" value="1"/>
</dbReference>